<feature type="transmembrane region" description="Helical" evidence="1">
    <location>
        <begin position="128"/>
        <end position="149"/>
    </location>
</feature>
<evidence type="ECO:0000313" key="2">
    <source>
        <dbReference type="EMBL" id="MBX0322295.1"/>
    </source>
</evidence>
<proteinExistence type="predicted"/>
<feature type="transmembrane region" description="Helical" evidence="1">
    <location>
        <begin position="20"/>
        <end position="39"/>
    </location>
</feature>
<feature type="transmembrane region" description="Helical" evidence="1">
    <location>
        <begin position="101"/>
        <end position="122"/>
    </location>
</feature>
<comment type="caution">
    <text evidence="2">The sequence shown here is derived from an EMBL/GenBank/DDBJ whole genome shotgun (WGS) entry which is preliminary data.</text>
</comment>
<evidence type="ECO:0000256" key="1">
    <source>
        <dbReference type="SAM" id="Phobius"/>
    </source>
</evidence>
<keyword evidence="1" id="KW-1133">Transmembrane helix</keyword>
<keyword evidence="3" id="KW-1185">Reference proteome</keyword>
<gene>
    <name evidence="2" type="ORF">EGH21_04515</name>
</gene>
<dbReference type="AlphaFoldDB" id="A0AAW4PP30"/>
<accession>A0AAW4PP30</accession>
<feature type="transmembrane region" description="Helical" evidence="1">
    <location>
        <begin position="242"/>
        <end position="263"/>
    </location>
</feature>
<evidence type="ECO:0008006" key="4">
    <source>
        <dbReference type="Google" id="ProtNLM"/>
    </source>
</evidence>
<reference evidence="2 3" key="1">
    <citation type="submission" date="2021-06" db="EMBL/GenBank/DDBJ databases">
        <title>Halomicroarcula sp. a new haloarchaeum isolated from saline soil.</title>
        <authorList>
            <person name="Duran-Viseras A."/>
            <person name="Sanchez-Porro C."/>
            <person name="Ventosa A."/>
        </authorList>
    </citation>
    <scope>NUCLEOTIDE SEQUENCE [LARGE SCALE GENOMIC DNA]</scope>
    <source>
        <strain evidence="2 3">F13</strain>
    </source>
</reference>
<organism evidence="2 3">
    <name type="scientific">Haloarcula rubra</name>
    <dbReference type="NCBI Taxonomy" id="2487747"/>
    <lineage>
        <taxon>Archaea</taxon>
        <taxon>Methanobacteriati</taxon>
        <taxon>Methanobacteriota</taxon>
        <taxon>Stenosarchaea group</taxon>
        <taxon>Halobacteria</taxon>
        <taxon>Halobacteriales</taxon>
        <taxon>Haloarculaceae</taxon>
        <taxon>Haloarcula</taxon>
    </lineage>
</organism>
<feature type="transmembrane region" description="Helical" evidence="1">
    <location>
        <begin position="201"/>
        <end position="221"/>
    </location>
</feature>
<keyword evidence="1" id="KW-0812">Transmembrane</keyword>
<sequence length="305" mass="32163">MHGSDRTASVRRVLWSRATAVDLLLLCSVPAILLAVASLPHATRESLAFEYTAPTLGTALASSFVHLDTAHLLTNLVGYALVVPAAYLPSVLSGDRERFRVAFVSLLLACPVLLPYLNLAVARRGVSLGFSGVLLALYGYLPLALAAYLDRQFGVGPDRKTAPLLFFVGVTVVSVLTLAAVATNPVRVPVRGVVVPVTQVLVATLVGLVAALVLVVALYALSTVDDWRAVVPTLHAATHQSGHFELALVATVVFLAVPVATFPVDPVVNGAVVNLYTHLVGYALGFTGPYVTLEVRRLLFPAADA</sequence>
<name>A0AAW4PP30_9EURY</name>
<feature type="transmembrane region" description="Helical" evidence="1">
    <location>
        <begin position="275"/>
        <end position="293"/>
    </location>
</feature>
<protein>
    <recommendedName>
        <fullName evidence="4">Rhomboid family intramembrane serine protease</fullName>
    </recommendedName>
</protein>
<dbReference type="EMBL" id="RKLR01000001">
    <property type="protein sequence ID" value="MBX0322295.1"/>
    <property type="molecule type" value="Genomic_DNA"/>
</dbReference>
<evidence type="ECO:0000313" key="3">
    <source>
        <dbReference type="Proteomes" id="UP001430377"/>
    </source>
</evidence>
<dbReference type="Proteomes" id="UP001430377">
    <property type="component" value="Unassembled WGS sequence"/>
</dbReference>
<feature type="transmembrane region" description="Helical" evidence="1">
    <location>
        <begin position="161"/>
        <end position="181"/>
    </location>
</feature>
<feature type="transmembrane region" description="Helical" evidence="1">
    <location>
        <begin position="70"/>
        <end position="89"/>
    </location>
</feature>
<keyword evidence="1" id="KW-0472">Membrane</keyword>
<dbReference type="RefSeq" id="WP_220617258.1">
    <property type="nucleotide sequence ID" value="NZ_RKLR01000001.1"/>
</dbReference>